<name>A0A383VCD3_TETOB</name>
<reference evidence="1 2" key="1">
    <citation type="submission" date="2016-10" db="EMBL/GenBank/DDBJ databases">
        <authorList>
            <person name="Cai Z."/>
        </authorList>
    </citation>
    <scope>NUCLEOTIDE SEQUENCE [LARGE SCALE GENOMIC DNA]</scope>
</reference>
<dbReference type="Proteomes" id="UP000256970">
    <property type="component" value="Unassembled WGS sequence"/>
</dbReference>
<sequence length="242" mass="24900">MWGRNDGYGLGRGAPAYQGVPAYSDSQAPQVGLNAKQLTAAIKNATTPDRLAQLAEAHSATLNPIHIAAMLTQMAMPLCSCTHLLTPLVQKLTAAAAAAAAFAHAQHQINACRTLNPIHIAAILTKMAMPPFPYPPNTSDISAAAAAAAAAGYACRTLNPIHIAAMLTKMAMPFPYPPNTSNISAAAAAAAAEYACRTLNPIHIAAILTKMANIGKKGSISSSSAFVFNLPIICDMSAAAVA</sequence>
<keyword evidence="2" id="KW-1185">Reference proteome</keyword>
<protein>
    <submittedName>
        <fullName evidence="1">Uncharacterized protein</fullName>
    </submittedName>
</protein>
<organism evidence="1 2">
    <name type="scientific">Tetradesmus obliquus</name>
    <name type="common">Green alga</name>
    <name type="synonym">Acutodesmus obliquus</name>
    <dbReference type="NCBI Taxonomy" id="3088"/>
    <lineage>
        <taxon>Eukaryota</taxon>
        <taxon>Viridiplantae</taxon>
        <taxon>Chlorophyta</taxon>
        <taxon>core chlorophytes</taxon>
        <taxon>Chlorophyceae</taxon>
        <taxon>CS clade</taxon>
        <taxon>Sphaeropleales</taxon>
        <taxon>Scenedesmaceae</taxon>
        <taxon>Tetradesmus</taxon>
    </lineage>
</organism>
<dbReference type="AlphaFoldDB" id="A0A383VCD3"/>
<accession>A0A383VCD3</accession>
<evidence type="ECO:0000313" key="1">
    <source>
        <dbReference type="EMBL" id="SZX63237.1"/>
    </source>
</evidence>
<dbReference type="EMBL" id="FNXT01000295">
    <property type="protein sequence ID" value="SZX63237.1"/>
    <property type="molecule type" value="Genomic_DNA"/>
</dbReference>
<proteinExistence type="predicted"/>
<evidence type="ECO:0000313" key="2">
    <source>
        <dbReference type="Proteomes" id="UP000256970"/>
    </source>
</evidence>
<gene>
    <name evidence="1" type="ORF">BQ4739_LOCUS3790</name>
</gene>